<dbReference type="InterPro" id="IPR000182">
    <property type="entry name" value="GNAT_dom"/>
</dbReference>
<protein>
    <recommendedName>
        <fullName evidence="1">N-acetyltransferase domain-containing protein</fullName>
    </recommendedName>
</protein>
<dbReference type="EMBL" id="CP011005">
    <property type="protein sequence ID" value="AJT41754.1"/>
    <property type="molecule type" value="Genomic_DNA"/>
</dbReference>
<dbReference type="Pfam" id="PF00583">
    <property type="entry name" value="Acetyltransf_1"/>
    <property type="match status" value="1"/>
</dbReference>
<dbReference type="RefSeq" id="WP_045075335.1">
    <property type="nucleotide sequence ID" value="NZ_CP011005.1"/>
</dbReference>
<dbReference type="Proteomes" id="UP000061839">
    <property type="component" value="Chromosome"/>
</dbReference>
<proteinExistence type="predicted"/>
<dbReference type="STRING" id="1618207.UM93_09925"/>
<feature type="domain" description="N-acetyltransferase" evidence="1">
    <location>
        <begin position="14"/>
        <end position="187"/>
    </location>
</feature>
<evidence type="ECO:0000313" key="2">
    <source>
        <dbReference type="EMBL" id="AJT41754.1"/>
    </source>
</evidence>
<dbReference type="OrthoDB" id="4119890at2"/>
<evidence type="ECO:0000313" key="3">
    <source>
        <dbReference type="Proteomes" id="UP000061839"/>
    </source>
</evidence>
<dbReference type="InterPro" id="IPR016181">
    <property type="entry name" value="Acyl_CoA_acyltransferase"/>
</dbReference>
<dbReference type="KEGG" id="ari:UM93_09925"/>
<evidence type="ECO:0000259" key="1">
    <source>
        <dbReference type="PROSITE" id="PS51186"/>
    </source>
</evidence>
<sequence>MNNSIQIEKLSVPRHLDSAEAADFLAAVEIHRQAELRRWGNDDLAYTPEEILASEQDRYERHIHLLAKKADQVVGHCHLILPVEDNQHLLWYSLAVGTQREGEGIGSALLAATEQLAADEGRTTLTFETSHPVASLAAERLKPISGVGELPADSREVRFAQRAGYLLEQVERFSRCELPIDPQLLVEQQGIAERVAGADYRVLYWRNHCPEEWLEDYAYLQSRMSTDAPRAGLAIEEEPWDGARVRQSEELALALGRTTLVAAAQHLPSGKLAGFTVITGLAHRQDMVFQDNTLVLREHRGHKLGLLVKVANLRSLAEQMPQVRRIYTWNAAENEYMLAVNIALGFEPAGYTGEWQKVIG</sequence>
<dbReference type="Gene3D" id="3.40.630.30">
    <property type="match status" value="1"/>
</dbReference>
<accession>A0A0D4BZL2</accession>
<dbReference type="PATRIC" id="fig|1618207.4.peg.2015"/>
<gene>
    <name evidence="2" type="ORF">UM93_09925</name>
</gene>
<dbReference type="PROSITE" id="PS51186">
    <property type="entry name" value="GNAT"/>
    <property type="match status" value="1"/>
</dbReference>
<keyword evidence="3" id="KW-1185">Reference proteome</keyword>
<dbReference type="GO" id="GO:0016747">
    <property type="term" value="F:acyltransferase activity, transferring groups other than amino-acyl groups"/>
    <property type="evidence" value="ECO:0007669"/>
    <property type="project" value="InterPro"/>
</dbReference>
<dbReference type="HOGENOM" id="CLU_043786_1_0_11"/>
<dbReference type="AlphaFoldDB" id="A0A0D4BZL2"/>
<reference evidence="2 3" key="1">
    <citation type="journal article" date="2015" name="Genome Announc.">
        <title>Complete Genome Sequencing of Protease-Producing Novel Arthrobacter sp. Strain IHBB 11108 Using PacBio Single-Molecule Real-Time Sequencing Technology.</title>
        <authorList>
            <person name="Kiran S."/>
            <person name="Swarnkar M.K."/>
            <person name="Pal M."/>
            <person name="Thakur R."/>
            <person name="Tewari R."/>
            <person name="Singh A.K."/>
            <person name="Gulati A."/>
        </authorList>
    </citation>
    <scope>NUCLEOTIDE SEQUENCE [LARGE SCALE GENOMIC DNA]</scope>
    <source>
        <strain evidence="2 3">IHBB 11108</strain>
    </source>
</reference>
<dbReference type="CDD" id="cd04301">
    <property type="entry name" value="NAT_SF"/>
    <property type="match status" value="1"/>
</dbReference>
<organism evidence="2 3">
    <name type="scientific">Psychromicrobium lacuslunae</name>
    <dbReference type="NCBI Taxonomy" id="1618207"/>
    <lineage>
        <taxon>Bacteria</taxon>
        <taxon>Bacillati</taxon>
        <taxon>Actinomycetota</taxon>
        <taxon>Actinomycetes</taxon>
        <taxon>Micrococcales</taxon>
        <taxon>Micrococcaceae</taxon>
        <taxon>Psychromicrobium</taxon>
    </lineage>
</organism>
<name>A0A0D4BZL2_9MICC</name>
<dbReference type="SUPFAM" id="SSF55729">
    <property type="entry name" value="Acyl-CoA N-acyltransferases (Nat)"/>
    <property type="match status" value="2"/>
</dbReference>